<dbReference type="InterPro" id="IPR050927">
    <property type="entry name" value="TRPM"/>
</dbReference>
<feature type="transmembrane region" description="Helical" evidence="1">
    <location>
        <begin position="360"/>
        <end position="384"/>
    </location>
</feature>
<accession>P91448</accession>
<dbReference type="WormBase" id="T16A1.7">
    <property type="protein sequence ID" value="CE44917"/>
    <property type="gene ID" value="WBGene00004149"/>
    <property type="gene designation" value="trpl-5"/>
</dbReference>
<keyword evidence="1" id="KW-0472">Membrane</keyword>
<feature type="transmembrane region" description="Helical" evidence="1">
    <location>
        <begin position="442"/>
        <end position="463"/>
    </location>
</feature>
<dbReference type="PhylomeDB" id="P91448"/>
<feature type="transmembrane region" description="Helical" evidence="1">
    <location>
        <begin position="304"/>
        <end position="323"/>
    </location>
</feature>
<dbReference type="PANTHER" id="PTHR13800">
    <property type="entry name" value="TRANSIENT RECEPTOR POTENTIAL CATION CHANNEL, SUBFAMILY M, MEMBER 6"/>
    <property type="match status" value="1"/>
</dbReference>
<reference evidence="2 3" key="1">
    <citation type="journal article" date="1998" name="Science">
        <title>Genome sequence of the nematode C. elegans: a platform for investigating biology.</title>
        <authorList>
            <consortium name="The C. elegans sequencing consortium"/>
            <person name="Sulson J.E."/>
            <person name="Waterston R."/>
        </authorList>
    </citation>
    <scope>NUCLEOTIDE SEQUENCE [LARGE SCALE GENOMIC DNA]</scope>
    <source>
        <strain evidence="2 3">Bristol N2</strain>
    </source>
</reference>
<dbReference type="OMA" id="AMIFRIV"/>
<feature type="transmembrane region" description="Helical" evidence="1">
    <location>
        <begin position="396"/>
        <end position="422"/>
    </location>
</feature>
<dbReference type="RefSeq" id="NP_494177.4">
    <property type="nucleotide sequence ID" value="NM_061776.4"/>
</dbReference>
<dbReference type="UCSC" id="T16A1.7">
    <property type="organism name" value="c. elegans"/>
</dbReference>
<dbReference type="Proteomes" id="UP000001940">
    <property type="component" value="Chromosome II"/>
</dbReference>
<dbReference type="GeneID" id="188546"/>
<dbReference type="HOGENOM" id="CLU_019196_0_0_1"/>
<dbReference type="eggNOG" id="ENOG502TGSF">
    <property type="taxonomic scope" value="Eukaryota"/>
</dbReference>
<evidence type="ECO:0000313" key="2">
    <source>
        <dbReference type="EMBL" id="CCD68952.1"/>
    </source>
</evidence>
<dbReference type="PaxDb" id="6239-T16A1.7"/>
<dbReference type="STRING" id="6239.T16A1.7.1"/>
<gene>
    <name evidence="2 4" type="primary">trpl-5</name>
    <name evidence="2" type="ORF">CELE_T16A1.7</name>
    <name evidence="4" type="ORF">T16A1.7</name>
</gene>
<name>P91448_CAEEL</name>
<feature type="transmembrane region" description="Helical" evidence="1">
    <location>
        <begin position="267"/>
        <end position="284"/>
    </location>
</feature>
<evidence type="ECO:0000313" key="4">
    <source>
        <dbReference type="WormBase" id="T16A1.7"/>
    </source>
</evidence>
<dbReference type="OrthoDB" id="5815061at2759"/>
<dbReference type="CTD" id="188546"/>
<keyword evidence="1" id="KW-1133">Transmembrane helix</keyword>
<keyword evidence="3" id="KW-1185">Reference proteome</keyword>
<proteinExistence type="predicted"/>
<dbReference type="KEGG" id="cel:CELE_T16A1.7"/>
<dbReference type="PANTHER" id="PTHR13800:SF36">
    <property type="entry name" value="ION_TRANS DOMAIN-CONTAINING PROTEIN-RELATED"/>
    <property type="match status" value="1"/>
</dbReference>
<dbReference type="EMBL" id="BX284602">
    <property type="protein sequence ID" value="CCD68952.1"/>
    <property type="molecule type" value="Genomic_DNA"/>
</dbReference>
<evidence type="ECO:0000256" key="1">
    <source>
        <dbReference type="SAM" id="Phobius"/>
    </source>
</evidence>
<protein>
    <submittedName>
        <fullName evidence="2">Ion_trans domain-containing protein</fullName>
    </submittedName>
</protein>
<organism evidence="2 3">
    <name type="scientific">Caenorhabditis elegans</name>
    <dbReference type="NCBI Taxonomy" id="6239"/>
    <lineage>
        <taxon>Eukaryota</taxon>
        <taxon>Metazoa</taxon>
        <taxon>Ecdysozoa</taxon>
        <taxon>Nematoda</taxon>
        <taxon>Chromadorea</taxon>
        <taxon>Rhabditida</taxon>
        <taxon>Rhabditina</taxon>
        <taxon>Rhabditomorpha</taxon>
        <taxon>Rhabditoidea</taxon>
        <taxon>Rhabditidae</taxon>
        <taxon>Peloderinae</taxon>
        <taxon>Caenorhabditis</taxon>
    </lineage>
</organism>
<dbReference type="AGR" id="WB:WBGene00004149"/>
<keyword evidence="1" id="KW-0812">Transmembrane</keyword>
<evidence type="ECO:0000313" key="3">
    <source>
        <dbReference type="Proteomes" id="UP000001940"/>
    </source>
</evidence>
<dbReference type="InParanoid" id="P91448"/>
<dbReference type="AlphaFoldDB" id="P91448"/>
<sequence length="501" mass="57503">MSGSRSSSFQQQSASQALLSSETTKITIEADAKNRETIRKLLEAYEQEHNVFKAHGIKGADRIFNEIENILLLDLNIKIVTIYNNDKNSAAMIIAAFFGRRFALDNQPGNPTKYVEKDLLSECHHPLHTIMVMCYIAHVMQKKFLGKDSGYEDGEVYEKLKNELEDIACKIVSHLNSGESGADRVAIVLQADYKSEFGKDTKGKTNTTEKSEEKVGPYHDYLNRKFDQSREIMAIAYKAKARKFLSLRPCLHLMETRNKAVKTIKHTLNWTFRLAYILMFAYMLCRYPFYSSYDSTSSLGFWEMLPFLFVPAVLIAQVSMTIIKSIDHLIFDDFKLKHGSNPFGFYFSSVQRYVRLKKLAFWRVCLVVPLLSLEAIRFVVFAGLPSKPRNFWSGGWVILPLMLELLYCSLFTIATISSLRFFHSIQSIGFFVHIFKKMMKTVGMFILIFCTFWFVLAVTHVSLSRTLLVHNSTFIYTLSLPGKFEIFGEVQDEDRIGILSN</sequence>